<comment type="caution">
    <text evidence="3">The sequence shown here is derived from an EMBL/GenBank/DDBJ whole genome shotgun (WGS) entry which is preliminary data.</text>
</comment>
<dbReference type="PANTHER" id="PTHR43329">
    <property type="entry name" value="EPOXIDE HYDROLASE"/>
    <property type="match status" value="1"/>
</dbReference>
<feature type="domain" description="AB hydrolase-1" evidence="2">
    <location>
        <begin position="26"/>
        <end position="261"/>
    </location>
</feature>
<organism evidence="3 4">
    <name type="scientific">Mobilicoccus pelagius NBRC 104925</name>
    <dbReference type="NCBI Taxonomy" id="1089455"/>
    <lineage>
        <taxon>Bacteria</taxon>
        <taxon>Bacillati</taxon>
        <taxon>Actinomycetota</taxon>
        <taxon>Actinomycetes</taxon>
        <taxon>Micrococcales</taxon>
        <taxon>Dermatophilaceae</taxon>
        <taxon>Mobilicoccus</taxon>
    </lineage>
</organism>
<dbReference type="Gene3D" id="3.40.50.1820">
    <property type="entry name" value="alpha/beta hydrolase"/>
    <property type="match status" value="1"/>
</dbReference>
<reference evidence="3 4" key="1">
    <citation type="submission" date="2012-02" db="EMBL/GenBank/DDBJ databases">
        <title>Whole genome shotgun sequence of Mobilicoccus pelagius NBRC 104925.</title>
        <authorList>
            <person name="Yoshida Y."/>
            <person name="Hosoyama A."/>
            <person name="Tsuchikane K."/>
            <person name="Katsumata H."/>
            <person name="Yamazaki S."/>
            <person name="Fujita N."/>
        </authorList>
    </citation>
    <scope>NUCLEOTIDE SEQUENCE [LARGE SCALE GENOMIC DNA]</scope>
    <source>
        <strain evidence="3 4">NBRC 104925</strain>
    </source>
</reference>
<dbReference type="PRINTS" id="PR00111">
    <property type="entry name" value="ABHYDROLASE"/>
</dbReference>
<keyword evidence="1 3" id="KW-0378">Hydrolase</keyword>
<evidence type="ECO:0000313" key="3">
    <source>
        <dbReference type="EMBL" id="GAB48024.1"/>
    </source>
</evidence>
<dbReference type="AlphaFoldDB" id="H5UQL6"/>
<evidence type="ECO:0000313" key="4">
    <source>
        <dbReference type="Proteomes" id="UP000004367"/>
    </source>
</evidence>
<dbReference type="STRING" id="1089455.MOPEL_032_00670"/>
<dbReference type="Proteomes" id="UP000004367">
    <property type="component" value="Unassembled WGS sequence"/>
</dbReference>
<name>H5UQL6_9MICO</name>
<dbReference type="GO" id="GO:0016787">
    <property type="term" value="F:hydrolase activity"/>
    <property type="evidence" value="ECO:0007669"/>
    <property type="project" value="UniProtKB-KW"/>
</dbReference>
<evidence type="ECO:0000256" key="1">
    <source>
        <dbReference type="ARBA" id="ARBA00022801"/>
    </source>
</evidence>
<dbReference type="eggNOG" id="COG0596">
    <property type="taxonomic scope" value="Bacteria"/>
</dbReference>
<dbReference type="Pfam" id="PF00561">
    <property type="entry name" value="Abhydrolase_1"/>
    <property type="match status" value="1"/>
</dbReference>
<dbReference type="OrthoDB" id="2987348at2"/>
<keyword evidence="4" id="KW-1185">Reference proteome</keyword>
<proteinExistence type="predicted"/>
<dbReference type="RefSeq" id="WP_009481922.1">
    <property type="nucleotide sequence ID" value="NZ_BAFE01000030.1"/>
</dbReference>
<gene>
    <name evidence="3" type="ORF">MOPEL_032_00670</name>
</gene>
<protein>
    <submittedName>
        <fullName evidence="3">Putative epoxide hydrolase</fullName>
    </submittedName>
</protein>
<dbReference type="SUPFAM" id="SSF53474">
    <property type="entry name" value="alpha/beta-Hydrolases"/>
    <property type="match status" value="1"/>
</dbReference>
<accession>H5UQL6</accession>
<dbReference type="PRINTS" id="PR00412">
    <property type="entry name" value="EPOXHYDRLASE"/>
</dbReference>
<dbReference type="EMBL" id="BAFE01000030">
    <property type="protein sequence ID" value="GAB48024.1"/>
    <property type="molecule type" value="Genomic_DNA"/>
</dbReference>
<sequence>MQTFIHDGMTFSVVDAGPAGAAPERTVVLLHGFPQTSAAWQDVSARLHSHGFRTLALDNRGVSPMARPSRRSDYRIEHLVSDVVALLDAAGLEQANVVGHDWGGAIAWGLAQRHPERVRTLTVLATPHPAAMLWASLHSTQALKSWYMGPLILPLVPEVGLTWALRTFGLHNLGLPTAQEQEYVRVLTQLGAVSGAVGPYRALPTMALRGRSDRPADEITVPTTFVWGNRDVALGRAAAERTEKYVTGDYRFVELDADHWLPEKRSERVAEEITRRVESTV</sequence>
<dbReference type="InterPro" id="IPR000639">
    <property type="entry name" value="Epox_hydrolase-like"/>
</dbReference>
<dbReference type="InterPro" id="IPR029058">
    <property type="entry name" value="AB_hydrolase_fold"/>
</dbReference>
<evidence type="ECO:0000259" key="2">
    <source>
        <dbReference type="Pfam" id="PF00561"/>
    </source>
</evidence>
<dbReference type="InterPro" id="IPR000073">
    <property type="entry name" value="AB_hydrolase_1"/>
</dbReference>